<dbReference type="EMBL" id="VSRR010011417">
    <property type="protein sequence ID" value="MPC53154.1"/>
    <property type="molecule type" value="Genomic_DNA"/>
</dbReference>
<evidence type="ECO:0000313" key="3">
    <source>
        <dbReference type="Proteomes" id="UP000324222"/>
    </source>
</evidence>
<comment type="caution">
    <text evidence="2">The sequence shown here is derived from an EMBL/GenBank/DDBJ whole genome shotgun (WGS) entry which is preliminary data.</text>
</comment>
<evidence type="ECO:0000313" key="2">
    <source>
        <dbReference type="EMBL" id="MPC53154.1"/>
    </source>
</evidence>
<accession>A0A5B7G9E4</accession>
<sequence>MLEQGVKESRSQEEEQQQQPFIQKKIYQTTFKSYLAHTTAPRRPRFKTVLLVTEAARPTESTGKCFRNLCVA</sequence>
<dbReference type="Proteomes" id="UP000324222">
    <property type="component" value="Unassembled WGS sequence"/>
</dbReference>
<reference evidence="2 3" key="1">
    <citation type="submission" date="2019-05" db="EMBL/GenBank/DDBJ databases">
        <title>Another draft genome of Portunus trituberculatus and its Hox gene families provides insights of decapod evolution.</title>
        <authorList>
            <person name="Jeong J.-H."/>
            <person name="Song I."/>
            <person name="Kim S."/>
            <person name="Choi T."/>
            <person name="Kim D."/>
            <person name="Ryu S."/>
            <person name="Kim W."/>
        </authorList>
    </citation>
    <scope>NUCLEOTIDE SEQUENCE [LARGE SCALE GENOMIC DNA]</scope>
    <source>
        <tissue evidence="2">Muscle</tissue>
    </source>
</reference>
<proteinExistence type="predicted"/>
<name>A0A5B7G9E4_PORTR</name>
<gene>
    <name evidence="2" type="ORF">E2C01_047040</name>
</gene>
<feature type="compositionally biased region" description="Basic and acidic residues" evidence="1">
    <location>
        <begin position="1"/>
        <end position="13"/>
    </location>
</feature>
<organism evidence="2 3">
    <name type="scientific">Portunus trituberculatus</name>
    <name type="common">Swimming crab</name>
    <name type="synonym">Neptunus trituberculatus</name>
    <dbReference type="NCBI Taxonomy" id="210409"/>
    <lineage>
        <taxon>Eukaryota</taxon>
        <taxon>Metazoa</taxon>
        <taxon>Ecdysozoa</taxon>
        <taxon>Arthropoda</taxon>
        <taxon>Crustacea</taxon>
        <taxon>Multicrustacea</taxon>
        <taxon>Malacostraca</taxon>
        <taxon>Eumalacostraca</taxon>
        <taxon>Eucarida</taxon>
        <taxon>Decapoda</taxon>
        <taxon>Pleocyemata</taxon>
        <taxon>Brachyura</taxon>
        <taxon>Eubrachyura</taxon>
        <taxon>Portunoidea</taxon>
        <taxon>Portunidae</taxon>
        <taxon>Portuninae</taxon>
        <taxon>Portunus</taxon>
    </lineage>
</organism>
<evidence type="ECO:0000256" key="1">
    <source>
        <dbReference type="SAM" id="MobiDB-lite"/>
    </source>
</evidence>
<keyword evidence="3" id="KW-1185">Reference proteome</keyword>
<protein>
    <submittedName>
        <fullName evidence="2">Uncharacterized protein</fullName>
    </submittedName>
</protein>
<feature type="region of interest" description="Disordered" evidence="1">
    <location>
        <begin position="1"/>
        <end position="20"/>
    </location>
</feature>
<dbReference type="AlphaFoldDB" id="A0A5B7G9E4"/>